<dbReference type="SUPFAM" id="SSF56059">
    <property type="entry name" value="Glutathione synthetase ATP-binding domain-like"/>
    <property type="match status" value="1"/>
</dbReference>
<feature type="domain" description="ATP-grasp" evidence="5">
    <location>
        <begin position="123"/>
        <end position="315"/>
    </location>
</feature>
<proteinExistence type="predicted"/>
<organism evidence="6 7">
    <name type="scientific">Amycolatopsis xylanica</name>
    <dbReference type="NCBI Taxonomy" id="589385"/>
    <lineage>
        <taxon>Bacteria</taxon>
        <taxon>Bacillati</taxon>
        <taxon>Actinomycetota</taxon>
        <taxon>Actinomycetes</taxon>
        <taxon>Pseudonocardiales</taxon>
        <taxon>Pseudonocardiaceae</taxon>
        <taxon>Amycolatopsis</taxon>
    </lineage>
</organism>
<keyword evidence="3 4" id="KW-0067">ATP-binding</keyword>
<dbReference type="Gene3D" id="3.30.470.20">
    <property type="entry name" value="ATP-grasp fold, B domain"/>
    <property type="match status" value="1"/>
</dbReference>
<evidence type="ECO:0000256" key="4">
    <source>
        <dbReference type="PROSITE-ProRule" id="PRU00409"/>
    </source>
</evidence>
<dbReference type="GO" id="GO:0005524">
    <property type="term" value="F:ATP binding"/>
    <property type="evidence" value="ECO:0007669"/>
    <property type="project" value="UniProtKB-UniRule"/>
</dbReference>
<evidence type="ECO:0000259" key="5">
    <source>
        <dbReference type="PROSITE" id="PS50975"/>
    </source>
</evidence>
<dbReference type="EMBL" id="FNON01000005">
    <property type="protein sequence ID" value="SDY48277.1"/>
    <property type="molecule type" value="Genomic_DNA"/>
</dbReference>
<keyword evidence="2 4" id="KW-0547">Nucleotide-binding</keyword>
<dbReference type="PANTHER" id="PTHR43585">
    <property type="entry name" value="FUMIPYRROLE BIOSYNTHESIS PROTEIN C"/>
    <property type="match status" value="1"/>
</dbReference>
<evidence type="ECO:0000313" key="6">
    <source>
        <dbReference type="EMBL" id="SDY48277.1"/>
    </source>
</evidence>
<dbReference type="RefSeq" id="WP_091293061.1">
    <property type="nucleotide sequence ID" value="NZ_FNON01000005.1"/>
</dbReference>
<accession>A0A1H3K7U2</accession>
<dbReference type="InterPro" id="IPR011761">
    <property type="entry name" value="ATP-grasp"/>
</dbReference>
<evidence type="ECO:0000313" key="7">
    <source>
        <dbReference type="Proteomes" id="UP000199515"/>
    </source>
</evidence>
<dbReference type="InterPro" id="IPR052032">
    <property type="entry name" value="ATP-dep_AA_Ligase"/>
</dbReference>
<dbReference type="GO" id="GO:0046872">
    <property type="term" value="F:metal ion binding"/>
    <property type="evidence" value="ECO:0007669"/>
    <property type="project" value="InterPro"/>
</dbReference>
<evidence type="ECO:0000256" key="3">
    <source>
        <dbReference type="ARBA" id="ARBA00022840"/>
    </source>
</evidence>
<dbReference type="STRING" id="589385.SAMN05421504_105688"/>
<gene>
    <name evidence="6" type="ORF">SAMN05421504_105688</name>
</gene>
<dbReference type="PANTHER" id="PTHR43585:SF2">
    <property type="entry name" value="ATP-GRASP ENZYME FSQD"/>
    <property type="match status" value="1"/>
</dbReference>
<protein>
    <submittedName>
        <fullName evidence="6">Biotin carboxylase</fullName>
    </submittedName>
</protein>
<reference evidence="6 7" key="1">
    <citation type="submission" date="2016-10" db="EMBL/GenBank/DDBJ databases">
        <authorList>
            <person name="de Groot N.N."/>
        </authorList>
    </citation>
    <scope>NUCLEOTIDE SEQUENCE [LARGE SCALE GENOMIC DNA]</scope>
    <source>
        <strain evidence="6 7">CPCC 202699</strain>
    </source>
</reference>
<keyword evidence="7" id="KW-1185">Reference proteome</keyword>
<dbReference type="Proteomes" id="UP000199515">
    <property type="component" value="Unassembled WGS sequence"/>
</dbReference>
<dbReference type="Pfam" id="PF13535">
    <property type="entry name" value="ATP-grasp_4"/>
    <property type="match status" value="1"/>
</dbReference>
<sequence>MRAPAFLFLGDLVIVARQARLITEARRRGYAPLLVVTPHTDPARLAELRADPSHPLSQLADVVEVPDATVDAVMPGIQPLLRRYDVQGTMCIGDLFVEPTGVVADVLGLPGAGSGASRISRNKLLQRTALPEYSPDWRVVTPAERADVDPAEISFPVVVKPIGRFSSLGVYQVDDGERLAEVLAGYPADEIVLIESRVVGPEFSVESLVQHGKVFWNAVTAKETNESSGSFFTEMGHTCPAELAVSDEDLLFAANAEVLRRLDFRDGIAHAEFRISEGRAVLMEVAVRVPGGGITFLWHLATGEPLEPVMLDLALGQPADYPAPRRRARQVYLDHPHGVLVDVTSTSAPVSWVERDDRYPAMAPVAANAPAGARAVFVTQQPGAVLGAQTDGEQRSGSVLFDVPFGSPAEPLAEWFAGEVTVHVVSER</sequence>
<dbReference type="PROSITE" id="PS50975">
    <property type="entry name" value="ATP_GRASP"/>
    <property type="match status" value="1"/>
</dbReference>
<dbReference type="OrthoDB" id="24041at2"/>
<dbReference type="AlphaFoldDB" id="A0A1H3K7U2"/>
<evidence type="ECO:0000256" key="1">
    <source>
        <dbReference type="ARBA" id="ARBA00022598"/>
    </source>
</evidence>
<keyword evidence="1" id="KW-0436">Ligase</keyword>
<name>A0A1H3K7U2_9PSEU</name>
<dbReference type="GO" id="GO:0016874">
    <property type="term" value="F:ligase activity"/>
    <property type="evidence" value="ECO:0007669"/>
    <property type="project" value="UniProtKB-KW"/>
</dbReference>
<evidence type="ECO:0000256" key="2">
    <source>
        <dbReference type="ARBA" id="ARBA00022741"/>
    </source>
</evidence>